<sequence>MSITIVLLGITGVLLAFVARPFIRYFQDPKGFRKYPNQNLLSGVTGMAYNWEFARNHAPGQFHTRRLHEALKKQPVIRVGPNHLSFGRSRAVKDIYGYASPCNKGNIYGELNVGGKHLVNITSRALHSSRRRMVATAYAPKNIEMWEPGILDITATLVRKMDALCTTPLAPGAVPRKEDLTFDGNYWGMLYAFDCAIRVGMTTNVNFVAQGADLIEIEIDGTNGKKETVSLLDCLRSGTRANSTLVWDLENFQMLKKLTRKLIPWYRKNWAASDRYTMIIKKLIKDRVERHEKGEVFDDLLQPMITDKKTGGIPDISTPDLIAECEQMVNGGGDAPGISLVNTLYYLVKNPAAMTRLKAELDAALLPADEVATWAKTKSLPYLRACIDESMRLSPPVATDLARRTPPGQSHVVDGCLIPGDTNVSISSFTAHRDPDIFPDPEAFKPERWLVAEGEDREKLREMLTVYMPFSAGSRSCIGRNVAMLVQNVFVATLVHNYEFALTSPDWEFTWVDYFNLWPDELPLKIWKREFPEKA</sequence>
<dbReference type="InterPro" id="IPR001128">
    <property type="entry name" value="Cyt_P450"/>
</dbReference>
<keyword evidence="5 7" id="KW-0408">Iron</keyword>
<dbReference type="PRINTS" id="PR00465">
    <property type="entry name" value="EP450IV"/>
</dbReference>
<keyword evidence="10" id="KW-1185">Reference proteome</keyword>
<dbReference type="PANTHER" id="PTHR24305:SF172">
    <property type="entry name" value="P450, PUTATIVE (EUROFUNG)-RELATED"/>
    <property type="match status" value="1"/>
</dbReference>
<dbReference type="PANTHER" id="PTHR24305">
    <property type="entry name" value="CYTOCHROME P450"/>
    <property type="match status" value="1"/>
</dbReference>
<organism evidence="9 10">
    <name type="scientific">Bombardia bombarda</name>
    <dbReference type="NCBI Taxonomy" id="252184"/>
    <lineage>
        <taxon>Eukaryota</taxon>
        <taxon>Fungi</taxon>
        <taxon>Dikarya</taxon>
        <taxon>Ascomycota</taxon>
        <taxon>Pezizomycotina</taxon>
        <taxon>Sordariomycetes</taxon>
        <taxon>Sordariomycetidae</taxon>
        <taxon>Sordariales</taxon>
        <taxon>Lasiosphaeriaceae</taxon>
        <taxon>Bombardia</taxon>
    </lineage>
</organism>
<comment type="similarity">
    <text evidence="2 8">Belongs to the cytochrome P450 family.</text>
</comment>
<evidence type="ECO:0000256" key="5">
    <source>
        <dbReference type="ARBA" id="ARBA00023004"/>
    </source>
</evidence>
<gene>
    <name evidence="9" type="ORF">B0T17DRAFT_615990</name>
</gene>
<dbReference type="SUPFAM" id="SSF48264">
    <property type="entry name" value="Cytochrome P450"/>
    <property type="match status" value="1"/>
</dbReference>
<dbReference type="InterPro" id="IPR036396">
    <property type="entry name" value="Cyt_P450_sf"/>
</dbReference>
<dbReference type="Gene3D" id="1.10.630.10">
    <property type="entry name" value="Cytochrome P450"/>
    <property type="match status" value="1"/>
</dbReference>
<dbReference type="GO" id="GO:0020037">
    <property type="term" value="F:heme binding"/>
    <property type="evidence" value="ECO:0007669"/>
    <property type="project" value="InterPro"/>
</dbReference>
<dbReference type="GO" id="GO:0005506">
    <property type="term" value="F:iron ion binding"/>
    <property type="evidence" value="ECO:0007669"/>
    <property type="project" value="InterPro"/>
</dbReference>
<dbReference type="GO" id="GO:0004497">
    <property type="term" value="F:monooxygenase activity"/>
    <property type="evidence" value="ECO:0007669"/>
    <property type="project" value="UniProtKB-KW"/>
</dbReference>
<dbReference type="PRINTS" id="PR00385">
    <property type="entry name" value="P450"/>
</dbReference>
<dbReference type="InterPro" id="IPR050121">
    <property type="entry name" value="Cytochrome_P450_monoxygenase"/>
</dbReference>
<feature type="binding site" description="axial binding residue" evidence="7">
    <location>
        <position position="477"/>
    </location>
    <ligand>
        <name>heme</name>
        <dbReference type="ChEBI" id="CHEBI:30413"/>
    </ligand>
    <ligandPart>
        <name>Fe</name>
        <dbReference type="ChEBI" id="CHEBI:18248"/>
    </ligandPart>
</feature>
<keyword evidence="6 8" id="KW-0503">Monooxygenase</keyword>
<dbReference type="InterPro" id="IPR017972">
    <property type="entry name" value="Cyt_P450_CS"/>
</dbReference>
<dbReference type="InterPro" id="IPR002403">
    <property type="entry name" value="Cyt_P450_E_grp-IV"/>
</dbReference>
<proteinExistence type="inferred from homology"/>
<evidence type="ECO:0000256" key="3">
    <source>
        <dbReference type="ARBA" id="ARBA00022617"/>
    </source>
</evidence>
<protein>
    <submittedName>
        <fullName evidence="9">Cytochrome P450 CYP5280A1P</fullName>
    </submittedName>
</protein>
<evidence type="ECO:0000313" key="10">
    <source>
        <dbReference type="Proteomes" id="UP001174934"/>
    </source>
</evidence>
<evidence type="ECO:0000256" key="4">
    <source>
        <dbReference type="ARBA" id="ARBA00022723"/>
    </source>
</evidence>
<reference evidence="9" key="1">
    <citation type="submission" date="2023-06" db="EMBL/GenBank/DDBJ databases">
        <title>Genome-scale phylogeny and comparative genomics of the fungal order Sordariales.</title>
        <authorList>
            <consortium name="Lawrence Berkeley National Laboratory"/>
            <person name="Hensen N."/>
            <person name="Bonometti L."/>
            <person name="Westerberg I."/>
            <person name="Brannstrom I.O."/>
            <person name="Guillou S."/>
            <person name="Cros-Aarteil S."/>
            <person name="Calhoun S."/>
            <person name="Haridas S."/>
            <person name="Kuo A."/>
            <person name="Mondo S."/>
            <person name="Pangilinan J."/>
            <person name="Riley R."/>
            <person name="LaButti K."/>
            <person name="Andreopoulos B."/>
            <person name="Lipzen A."/>
            <person name="Chen C."/>
            <person name="Yanf M."/>
            <person name="Daum C."/>
            <person name="Ng V."/>
            <person name="Clum A."/>
            <person name="Steindorff A."/>
            <person name="Ohm R."/>
            <person name="Martin F."/>
            <person name="Silar P."/>
            <person name="Natvig D."/>
            <person name="Lalanne C."/>
            <person name="Gautier V."/>
            <person name="Ament-velasquez S.L."/>
            <person name="Kruys A."/>
            <person name="Hutchinson M.I."/>
            <person name="Powell A.J."/>
            <person name="Barry K."/>
            <person name="Miller A.N."/>
            <person name="Grigoriev I.V."/>
            <person name="Debuchy R."/>
            <person name="Gladieux P."/>
            <person name="Thoren M.H."/>
            <person name="Johannesson H."/>
        </authorList>
    </citation>
    <scope>NUCLEOTIDE SEQUENCE</scope>
    <source>
        <strain evidence="9">SMH3391-2</strain>
    </source>
</reference>
<keyword evidence="4 7" id="KW-0479">Metal-binding</keyword>
<keyword evidence="8" id="KW-0560">Oxidoreductase</keyword>
<dbReference type="Proteomes" id="UP001174934">
    <property type="component" value="Unassembled WGS sequence"/>
</dbReference>
<keyword evidence="3 7" id="KW-0349">Heme</keyword>
<evidence type="ECO:0000256" key="2">
    <source>
        <dbReference type="ARBA" id="ARBA00010617"/>
    </source>
</evidence>
<name>A0AA40CAB7_9PEZI</name>
<dbReference type="Pfam" id="PF00067">
    <property type="entry name" value="p450"/>
    <property type="match status" value="1"/>
</dbReference>
<dbReference type="EMBL" id="JAULSR010000002">
    <property type="protein sequence ID" value="KAK0630319.1"/>
    <property type="molecule type" value="Genomic_DNA"/>
</dbReference>
<evidence type="ECO:0000256" key="7">
    <source>
        <dbReference type="PIRSR" id="PIRSR602403-1"/>
    </source>
</evidence>
<evidence type="ECO:0000313" key="9">
    <source>
        <dbReference type="EMBL" id="KAK0630319.1"/>
    </source>
</evidence>
<evidence type="ECO:0000256" key="6">
    <source>
        <dbReference type="ARBA" id="ARBA00023033"/>
    </source>
</evidence>
<dbReference type="PROSITE" id="PS00086">
    <property type="entry name" value="CYTOCHROME_P450"/>
    <property type="match status" value="1"/>
</dbReference>
<evidence type="ECO:0000256" key="1">
    <source>
        <dbReference type="ARBA" id="ARBA00001971"/>
    </source>
</evidence>
<comment type="cofactor">
    <cofactor evidence="1 7">
        <name>heme</name>
        <dbReference type="ChEBI" id="CHEBI:30413"/>
    </cofactor>
</comment>
<evidence type="ECO:0000256" key="8">
    <source>
        <dbReference type="RuleBase" id="RU000461"/>
    </source>
</evidence>
<comment type="caution">
    <text evidence="9">The sequence shown here is derived from an EMBL/GenBank/DDBJ whole genome shotgun (WGS) entry which is preliminary data.</text>
</comment>
<dbReference type="GO" id="GO:0016705">
    <property type="term" value="F:oxidoreductase activity, acting on paired donors, with incorporation or reduction of molecular oxygen"/>
    <property type="evidence" value="ECO:0007669"/>
    <property type="project" value="InterPro"/>
</dbReference>
<dbReference type="AlphaFoldDB" id="A0AA40CAB7"/>
<accession>A0AA40CAB7</accession>